<organism evidence="2 3">
    <name type="scientific">Brassica carinata</name>
    <name type="common">Ethiopian mustard</name>
    <name type="synonym">Abyssinian cabbage</name>
    <dbReference type="NCBI Taxonomy" id="52824"/>
    <lineage>
        <taxon>Eukaryota</taxon>
        <taxon>Viridiplantae</taxon>
        <taxon>Streptophyta</taxon>
        <taxon>Embryophyta</taxon>
        <taxon>Tracheophyta</taxon>
        <taxon>Spermatophyta</taxon>
        <taxon>Magnoliopsida</taxon>
        <taxon>eudicotyledons</taxon>
        <taxon>Gunneridae</taxon>
        <taxon>Pentapetalae</taxon>
        <taxon>rosids</taxon>
        <taxon>malvids</taxon>
        <taxon>Brassicales</taxon>
        <taxon>Brassicaceae</taxon>
        <taxon>Brassiceae</taxon>
        <taxon>Brassica</taxon>
    </lineage>
</organism>
<keyword evidence="3" id="KW-1185">Reference proteome</keyword>
<feature type="transmembrane region" description="Helical" evidence="1">
    <location>
        <begin position="26"/>
        <end position="48"/>
    </location>
</feature>
<dbReference type="AlphaFoldDB" id="A0A8X7VI20"/>
<dbReference type="Gene3D" id="3.30.830.10">
    <property type="entry name" value="Metalloenzyme, LuxS/M16 peptidase-like"/>
    <property type="match status" value="1"/>
</dbReference>
<comment type="caution">
    <text evidence="2">The sequence shown here is derived from an EMBL/GenBank/DDBJ whole genome shotgun (WGS) entry which is preliminary data.</text>
</comment>
<reference evidence="2 3" key="1">
    <citation type="submission" date="2020-02" db="EMBL/GenBank/DDBJ databases">
        <authorList>
            <person name="Ma Q."/>
            <person name="Huang Y."/>
            <person name="Song X."/>
            <person name="Pei D."/>
        </authorList>
    </citation>
    <scope>NUCLEOTIDE SEQUENCE [LARGE SCALE GENOMIC DNA]</scope>
    <source>
        <strain evidence="2">Sxm20200214</strain>
        <tissue evidence="2">Leaf</tissue>
    </source>
</reference>
<evidence type="ECO:0000313" key="2">
    <source>
        <dbReference type="EMBL" id="KAG2311597.1"/>
    </source>
</evidence>
<keyword evidence="1" id="KW-0812">Transmembrane</keyword>
<accession>A0A8X7VI20</accession>
<name>A0A8X7VI20_BRACI</name>
<gene>
    <name evidence="2" type="ORF">Bca52824_023154</name>
</gene>
<keyword evidence="1" id="KW-0472">Membrane</keyword>
<evidence type="ECO:0000313" key="3">
    <source>
        <dbReference type="Proteomes" id="UP000886595"/>
    </source>
</evidence>
<dbReference type="OrthoDB" id="1742408at2759"/>
<sequence>MQAVDFYSPLRRREINQSRIMPMRHLNAIVTLLMMFFTPLILSFIGILEFPSASTSLPYPDSSSDDAVSSDPFRDVLVAFIKWDLEVGCARFRENHHKGSIRGNVSSGSLQESGSLGCGGMKMDDVRCAASMNVGVGSFSDPEGMDGLAQFLDEKNPSDSHILQSLRGHKTYRYLRVK</sequence>
<protein>
    <submittedName>
        <fullName evidence="2">Uncharacterized protein</fullName>
    </submittedName>
</protein>
<keyword evidence="1" id="KW-1133">Transmembrane helix</keyword>
<dbReference type="EMBL" id="JAAMPC010000005">
    <property type="protein sequence ID" value="KAG2311597.1"/>
    <property type="molecule type" value="Genomic_DNA"/>
</dbReference>
<proteinExistence type="predicted"/>
<dbReference type="Proteomes" id="UP000886595">
    <property type="component" value="Unassembled WGS sequence"/>
</dbReference>
<evidence type="ECO:0000256" key="1">
    <source>
        <dbReference type="SAM" id="Phobius"/>
    </source>
</evidence>